<name>A0A8J5X1R4_DIALT</name>
<reference evidence="2" key="1">
    <citation type="submission" date="2021-05" db="EMBL/GenBank/DDBJ databases">
        <title>The genome of the haptophyte Pavlova lutheri (Diacronema luteri, Pavlovales) - a model for lipid biosynthesis in eukaryotic algae.</title>
        <authorList>
            <person name="Hulatt C.J."/>
            <person name="Posewitz M.C."/>
        </authorList>
    </citation>
    <scope>NUCLEOTIDE SEQUENCE</scope>
    <source>
        <strain evidence="2">NIVA-4/92</strain>
    </source>
</reference>
<proteinExistence type="predicted"/>
<dbReference type="EMBL" id="JAGTXO010000068">
    <property type="protein sequence ID" value="KAG8457518.1"/>
    <property type="molecule type" value="Genomic_DNA"/>
</dbReference>
<feature type="compositionally biased region" description="Gly residues" evidence="1">
    <location>
        <begin position="127"/>
        <end position="156"/>
    </location>
</feature>
<organism evidence="2 3">
    <name type="scientific">Diacronema lutheri</name>
    <name type="common">Unicellular marine alga</name>
    <name type="synonym">Monochrysis lutheri</name>
    <dbReference type="NCBI Taxonomy" id="2081491"/>
    <lineage>
        <taxon>Eukaryota</taxon>
        <taxon>Haptista</taxon>
        <taxon>Haptophyta</taxon>
        <taxon>Pavlovophyceae</taxon>
        <taxon>Pavlovales</taxon>
        <taxon>Pavlovaceae</taxon>
        <taxon>Diacronema</taxon>
    </lineage>
</organism>
<evidence type="ECO:0000256" key="1">
    <source>
        <dbReference type="SAM" id="MobiDB-lite"/>
    </source>
</evidence>
<feature type="region of interest" description="Disordered" evidence="1">
    <location>
        <begin position="85"/>
        <end position="170"/>
    </location>
</feature>
<keyword evidence="3" id="KW-1185">Reference proteome</keyword>
<gene>
    <name evidence="2" type="ORF">KFE25_004154</name>
</gene>
<feature type="compositionally biased region" description="Basic and acidic residues" evidence="1">
    <location>
        <begin position="107"/>
        <end position="118"/>
    </location>
</feature>
<sequence>MVACFVPLADLIEQFDGAQLLRYLSVATAAHPVLARCVHPSDADDAQDDGATFTRRRPAPAVVAELDEEVAARIMMPTDTPALLSRQFGDETNTSTTSSFRRRSARPRHDEWPLELHDFTPPASARRGGGVDGVSGGGGDMVGRGAGGDGASGGVGDGDELDANVRSQSATESEARLLDMLEADVASAGESPRSVRAAAASITAPFEHLAVREQRVDSSFLLNAEHLERIRQLHAHEGDDAPVSHRASVSSEHTLNHRARATGGRLTIPETLPEEPAAERAASRDSPPRAEPTARELAAASAPATERETWPQHAGPLAWPAE</sequence>
<protein>
    <submittedName>
        <fullName evidence="2">Uncharacterized protein</fullName>
    </submittedName>
</protein>
<comment type="caution">
    <text evidence="2">The sequence shown here is derived from an EMBL/GenBank/DDBJ whole genome shotgun (WGS) entry which is preliminary data.</text>
</comment>
<dbReference type="Proteomes" id="UP000751190">
    <property type="component" value="Unassembled WGS sequence"/>
</dbReference>
<accession>A0A8J5X1R4</accession>
<evidence type="ECO:0000313" key="2">
    <source>
        <dbReference type="EMBL" id="KAG8457518.1"/>
    </source>
</evidence>
<feature type="region of interest" description="Disordered" evidence="1">
    <location>
        <begin position="238"/>
        <end position="322"/>
    </location>
</feature>
<evidence type="ECO:0000313" key="3">
    <source>
        <dbReference type="Proteomes" id="UP000751190"/>
    </source>
</evidence>
<dbReference type="AlphaFoldDB" id="A0A8J5X1R4"/>
<feature type="compositionally biased region" description="Basic and acidic residues" evidence="1">
    <location>
        <begin position="277"/>
        <end position="294"/>
    </location>
</feature>